<gene>
    <name evidence="2" type="ORF">LZC95_07105</name>
</gene>
<dbReference type="RefSeq" id="WP_394847222.1">
    <property type="nucleotide sequence ID" value="NZ_CP089982.1"/>
</dbReference>
<dbReference type="Proteomes" id="UP001379533">
    <property type="component" value="Chromosome"/>
</dbReference>
<accession>A0ABZ2KD93</accession>
<reference evidence="2 3" key="1">
    <citation type="submission" date="2021-12" db="EMBL/GenBank/DDBJ databases">
        <title>Discovery of the Pendulisporaceae a myxobacterial family with distinct sporulation behavior and unique specialized metabolism.</title>
        <authorList>
            <person name="Garcia R."/>
            <person name="Popoff A."/>
            <person name="Bader C.D."/>
            <person name="Loehr J."/>
            <person name="Walesch S."/>
            <person name="Walt C."/>
            <person name="Boldt J."/>
            <person name="Bunk B."/>
            <person name="Haeckl F.J.F.P.J."/>
            <person name="Gunesch A.P."/>
            <person name="Birkelbach J."/>
            <person name="Nuebel U."/>
            <person name="Pietschmann T."/>
            <person name="Bach T."/>
            <person name="Mueller R."/>
        </authorList>
    </citation>
    <scope>NUCLEOTIDE SEQUENCE [LARGE SCALE GENOMIC DNA]</scope>
    <source>
        <strain evidence="2 3">MSr12523</strain>
    </source>
</reference>
<dbReference type="EMBL" id="CP089982">
    <property type="protein sequence ID" value="WXA96603.1"/>
    <property type="molecule type" value="Genomic_DNA"/>
</dbReference>
<keyword evidence="3" id="KW-1185">Reference proteome</keyword>
<feature type="signal peptide" evidence="1">
    <location>
        <begin position="1"/>
        <end position="32"/>
    </location>
</feature>
<name>A0ABZ2KD93_9BACT</name>
<feature type="chain" id="PRO_5045545748" description="Lipoprotein" evidence="1">
    <location>
        <begin position="33"/>
        <end position="199"/>
    </location>
</feature>
<evidence type="ECO:0000313" key="2">
    <source>
        <dbReference type="EMBL" id="WXA96603.1"/>
    </source>
</evidence>
<organism evidence="2 3">
    <name type="scientific">Pendulispora brunnea</name>
    <dbReference type="NCBI Taxonomy" id="2905690"/>
    <lineage>
        <taxon>Bacteria</taxon>
        <taxon>Pseudomonadati</taxon>
        <taxon>Myxococcota</taxon>
        <taxon>Myxococcia</taxon>
        <taxon>Myxococcales</taxon>
        <taxon>Sorangiineae</taxon>
        <taxon>Pendulisporaceae</taxon>
        <taxon>Pendulispora</taxon>
    </lineage>
</organism>
<evidence type="ECO:0000256" key="1">
    <source>
        <dbReference type="SAM" id="SignalP"/>
    </source>
</evidence>
<sequence>MRRAETRWKKALAFLACAPMAILAVATAWSCAAPPDDTRLTVLKNKPDYGAFATGNVSYFLERRCGTLDCHGRIERPLRIYGQRGLRLPNDAGLTPSSGETSEAEKTANYRSALGLEPEQLNRVMTGENPAILLLISKPLSYDPDVPGTDKGVRHRGGPQIIQGQDGYNCLFNWLGGTFNDDTVAACKRAAEVLQVPAN</sequence>
<evidence type="ECO:0008006" key="4">
    <source>
        <dbReference type="Google" id="ProtNLM"/>
    </source>
</evidence>
<protein>
    <recommendedName>
        <fullName evidence="4">Lipoprotein</fullName>
    </recommendedName>
</protein>
<proteinExistence type="predicted"/>
<keyword evidence="1" id="KW-0732">Signal</keyword>
<evidence type="ECO:0000313" key="3">
    <source>
        <dbReference type="Proteomes" id="UP001379533"/>
    </source>
</evidence>